<proteinExistence type="predicted"/>
<dbReference type="AlphaFoldDB" id="A0A1Y1N4Y6"/>
<dbReference type="SUPFAM" id="SSF56801">
    <property type="entry name" value="Acetyl-CoA synthetase-like"/>
    <property type="match status" value="1"/>
</dbReference>
<accession>A0A1Y1N4Y6</accession>
<name>A0A1Y1N4Y6_PHOPY</name>
<sequence>MDDTTGEVDTYTDLLRCCIRTARAFEASKVDATDPVLVHIHNDINTVVPLIASYFIGALPSCIDFNLSLTDTVEFLKKIQPLIIFTDSSGGSKLNKAVMEHGADVPIVDFAHFDVFISDFTPDEISGMLTSENRIKLSLTV</sequence>
<dbReference type="InterPro" id="IPR042099">
    <property type="entry name" value="ANL_N_sf"/>
</dbReference>
<evidence type="ECO:0000313" key="1">
    <source>
        <dbReference type="EMBL" id="JAV91386.1"/>
    </source>
</evidence>
<evidence type="ECO:0008006" key="2">
    <source>
        <dbReference type="Google" id="ProtNLM"/>
    </source>
</evidence>
<dbReference type="EMBL" id="GEZM01016005">
    <property type="protein sequence ID" value="JAV91386.1"/>
    <property type="molecule type" value="Transcribed_RNA"/>
</dbReference>
<organism evidence="1">
    <name type="scientific">Photinus pyralis</name>
    <name type="common">Common eastern firefly</name>
    <name type="synonym">Lampyris pyralis</name>
    <dbReference type="NCBI Taxonomy" id="7054"/>
    <lineage>
        <taxon>Eukaryota</taxon>
        <taxon>Metazoa</taxon>
        <taxon>Ecdysozoa</taxon>
        <taxon>Arthropoda</taxon>
        <taxon>Hexapoda</taxon>
        <taxon>Insecta</taxon>
        <taxon>Pterygota</taxon>
        <taxon>Neoptera</taxon>
        <taxon>Endopterygota</taxon>
        <taxon>Coleoptera</taxon>
        <taxon>Polyphaga</taxon>
        <taxon>Elateriformia</taxon>
        <taxon>Elateroidea</taxon>
        <taxon>Lampyridae</taxon>
        <taxon>Lampyrinae</taxon>
        <taxon>Photinus</taxon>
    </lineage>
</organism>
<dbReference type="Gene3D" id="3.40.50.12780">
    <property type="entry name" value="N-terminal domain of ligase-like"/>
    <property type="match status" value="1"/>
</dbReference>
<reference evidence="1" key="1">
    <citation type="journal article" date="2016" name="Sci. Rep.">
        <title>Molecular characterization of firefly nuptial gifts: a multi-omics approach sheds light on postcopulatory sexual selection.</title>
        <authorList>
            <person name="Al-Wathiqui N."/>
            <person name="Fallon T.R."/>
            <person name="South A."/>
            <person name="Weng J.K."/>
            <person name="Lewis S.M."/>
        </authorList>
    </citation>
    <scope>NUCLEOTIDE SEQUENCE</scope>
</reference>
<protein>
    <recommendedName>
        <fullName evidence="2">AMP-dependent synthetase/ligase domain-containing protein</fullName>
    </recommendedName>
</protein>